<dbReference type="InterPro" id="IPR008792">
    <property type="entry name" value="PQQD"/>
</dbReference>
<gene>
    <name evidence="1" type="ORF">AX660_21120</name>
</gene>
<sequence>MQLVLKEGLLIQKVVDELVILEPQSGDYFTLNNMGALMLEKLQAGQSHQQIATHISAEYAVDTAVVEQDLNALLTQLAQVGLAK</sequence>
<dbReference type="EMBL" id="LSNE01000011">
    <property type="protein sequence ID" value="KXI27237.1"/>
    <property type="molecule type" value="Genomic_DNA"/>
</dbReference>
<dbReference type="Proteomes" id="UP000070299">
    <property type="component" value="Unassembled WGS sequence"/>
</dbReference>
<name>A0A148KLR6_9ALTE</name>
<comment type="caution">
    <text evidence="1">The sequence shown here is derived from an EMBL/GenBank/DDBJ whole genome shotgun (WGS) entry which is preliminary data.</text>
</comment>
<dbReference type="STRING" id="1799789.AX660_21120"/>
<accession>A0A148KLR6</accession>
<protein>
    <recommendedName>
        <fullName evidence="3">PqqD family protein</fullName>
    </recommendedName>
</protein>
<evidence type="ECO:0000313" key="1">
    <source>
        <dbReference type="EMBL" id="KXI27237.1"/>
    </source>
</evidence>
<organism evidence="1 2">
    <name type="scientific">Paraglaciecola hydrolytica</name>
    <dbReference type="NCBI Taxonomy" id="1799789"/>
    <lineage>
        <taxon>Bacteria</taxon>
        <taxon>Pseudomonadati</taxon>
        <taxon>Pseudomonadota</taxon>
        <taxon>Gammaproteobacteria</taxon>
        <taxon>Alteromonadales</taxon>
        <taxon>Alteromonadaceae</taxon>
        <taxon>Paraglaciecola</taxon>
    </lineage>
</organism>
<evidence type="ECO:0008006" key="3">
    <source>
        <dbReference type="Google" id="ProtNLM"/>
    </source>
</evidence>
<reference evidence="2" key="1">
    <citation type="submission" date="2016-02" db="EMBL/GenBank/DDBJ databases">
        <authorList>
            <person name="Schultz-Johansen M."/>
            <person name="Glaring M.A."/>
            <person name="Bech P.K."/>
            <person name="Stougaard P."/>
        </authorList>
    </citation>
    <scope>NUCLEOTIDE SEQUENCE [LARGE SCALE GENOMIC DNA]</scope>
    <source>
        <strain evidence="2">S66</strain>
    </source>
</reference>
<evidence type="ECO:0000313" key="2">
    <source>
        <dbReference type="Proteomes" id="UP000070299"/>
    </source>
</evidence>
<keyword evidence="2" id="KW-1185">Reference proteome</keyword>
<dbReference type="Gene3D" id="1.10.10.1150">
    <property type="entry name" value="Coenzyme PQQ synthesis protein D (PqqD)"/>
    <property type="match status" value="1"/>
</dbReference>
<dbReference type="RefSeq" id="WP_068380320.1">
    <property type="nucleotide sequence ID" value="NZ_LSNE01000011.1"/>
</dbReference>
<dbReference type="InterPro" id="IPR041881">
    <property type="entry name" value="PqqD_sf"/>
</dbReference>
<proteinExistence type="predicted"/>
<dbReference type="Pfam" id="PF05402">
    <property type="entry name" value="PqqD"/>
    <property type="match status" value="1"/>
</dbReference>
<dbReference type="AlphaFoldDB" id="A0A148KLR6"/>
<dbReference type="OrthoDB" id="6336187at2"/>